<dbReference type="GO" id="GO:2000143">
    <property type="term" value="P:negative regulation of DNA-templated transcription initiation"/>
    <property type="evidence" value="ECO:0007669"/>
    <property type="project" value="TreeGrafter"/>
</dbReference>
<evidence type="ECO:0000256" key="5">
    <source>
        <dbReference type="ARBA" id="ARBA00023125"/>
    </source>
</evidence>
<dbReference type="SUPFAM" id="SSF89447">
    <property type="entry name" value="AbrB/MazE/MraZ-like"/>
    <property type="match status" value="1"/>
</dbReference>
<dbReference type="GO" id="GO:0005737">
    <property type="term" value="C:cytoplasm"/>
    <property type="evidence" value="ECO:0007669"/>
    <property type="project" value="UniProtKB-UniRule"/>
</dbReference>
<dbReference type="Proteomes" id="UP000435648">
    <property type="component" value="Chromosome"/>
</dbReference>
<dbReference type="InterPro" id="IPR035642">
    <property type="entry name" value="MraZ_N"/>
</dbReference>
<evidence type="ECO:0000259" key="8">
    <source>
        <dbReference type="PROSITE" id="PS51740"/>
    </source>
</evidence>
<organism evidence="9 10">
    <name type="scientific">Stappia indica</name>
    <dbReference type="NCBI Taxonomy" id="538381"/>
    <lineage>
        <taxon>Bacteria</taxon>
        <taxon>Pseudomonadati</taxon>
        <taxon>Pseudomonadota</taxon>
        <taxon>Alphaproteobacteria</taxon>
        <taxon>Hyphomicrobiales</taxon>
        <taxon>Stappiaceae</taxon>
        <taxon>Stappia</taxon>
    </lineage>
</organism>
<dbReference type="GO" id="GO:0009295">
    <property type="term" value="C:nucleoid"/>
    <property type="evidence" value="ECO:0007669"/>
    <property type="project" value="UniProtKB-SubCell"/>
</dbReference>
<reference evidence="9 10" key="1">
    <citation type="submission" date="2019-12" db="EMBL/GenBank/DDBJ databases">
        <title>The genome of Stappia indica PHM037.</title>
        <authorList>
            <person name="Kacar D."/>
            <person name="Galan B."/>
            <person name="Canedo L."/>
            <person name="Rodriguez P."/>
            <person name="de la Calle F."/>
            <person name="Garcia J.L."/>
        </authorList>
    </citation>
    <scope>NUCLEOTIDE SEQUENCE [LARGE SCALE GENOMIC DNA]</scope>
    <source>
        <strain evidence="9 10">PHM037</strain>
    </source>
</reference>
<dbReference type="InterPro" id="IPR035644">
    <property type="entry name" value="MraZ_C"/>
</dbReference>
<accession>A0A857C5Q7</accession>
<dbReference type="KEGG" id="siw:GH266_06715"/>
<dbReference type="HAMAP" id="MF_01008">
    <property type="entry name" value="MraZ"/>
    <property type="match status" value="1"/>
</dbReference>
<dbReference type="OrthoDB" id="9807753at2"/>
<keyword evidence="2 7" id="KW-0963">Cytoplasm</keyword>
<proteinExistence type="inferred from homology"/>
<comment type="subcellular location">
    <subcellularLocation>
        <location evidence="7">Cytoplasm</location>
        <location evidence="7">Nucleoid</location>
    </subcellularLocation>
</comment>
<keyword evidence="3" id="KW-0677">Repeat</keyword>
<keyword evidence="6 7" id="KW-0804">Transcription</keyword>
<dbReference type="AlphaFoldDB" id="A0A857C5Q7"/>
<evidence type="ECO:0000256" key="1">
    <source>
        <dbReference type="ARBA" id="ARBA00013860"/>
    </source>
</evidence>
<evidence type="ECO:0000256" key="4">
    <source>
        <dbReference type="ARBA" id="ARBA00023015"/>
    </source>
</evidence>
<protein>
    <recommendedName>
        <fullName evidence="1 7">Transcriptional regulator MraZ</fullName>
    </recommendedName>
</protein>
<comment type="subunit">
    <text evidence="7">Forms oligomers.</text>
</comment>
<dbReference type="InterPro" id="IPR020603">
    <property type="entry name" value="MraZ_dom"/>
</dbReference>
<sequence>MSGFVSHYTNRLDAKGRVSVPASFRQALTRDGFEGLYCFPSLHQMAVDAGGHQLVAEIAKRLEGLDTLTADHDALSTALYGASETLKIDGDGRVMLSDMIREHAGVTDQVTFVGQGYKFQIWEPERFRAHRADAMKRAMSVLSSPRAGAGGGQ</sequence>
<dbReference type="GO" id="GO:0003700">
    <property type="term" value="F:DNA-binding transcription factor activity"/>
    <property type="evidence" value="ECO:0007669"/>
    <property type="project" value="UniProtKB-UniRule"/>
</dbReference>
<feature type="domain" description="SpoVT-AbrB" evidence="8">
    <location>
        <begin position="83"/>
        <end position="126"/>
    </location>
</feature>
<dbReference type="PANTHER" id="PTHR34701">
    <property type="entry name" value="TRANSCRIPTIONAL REGULATOR MRAZ"/>
    <property type="match status" value="1"/>
</dbReference>
<dbReference type="InterPro" id="IPR007159">
    <property type="entry name" value="SpoVT-AbrB_dom"/>
</dbReference>
<comment type="similarity">
    <text evidence="7">Belongs to the MraZ family.</text>
</comment>
<dbReference type="CDD" id="cd16321">
    <property type="entry name" value="MraZ_C"/>
    <property type="match status" value="1"/>
</dbReference>
<dbReference type="EMBL" id="CP046908">
    <property type="protein sequence ID" value="QGZ34231.1"/>
    <property type="molecule type" value="Genomic_DNA"/>
</dbReference>
<evidence type="ECO:0000313" key="10">
    <source>
        <dbReference type="Proteomes" id="UP000435648"/>
    </source>
</evidence>
<dbReference type="PANTHER" id="PTHR34701:SF1">
    <property type="entry name" value="TRANSCRIPTIONAL REGULATOR MRAZ"/>
    <property type="match status" value="1"/>
</dbReference>
<dbReference type="Gene3D" id="3.40.1550.20">
    <property type="entry name" value="Transcriptional regulator MraZ domain"/>
    <property type="match status" value="1"/>
</dbReference>
<dbReference type="GO" id="GO:0000976">
    <property type="term" value="F:transcription cis-regulatory region binding"/>
    <property type="evidence" value="ECO:0007669"/>
    <property type="project" value="TreeGrafter"/>
</dbReference>
<gene>
    <name evidence="7 9" type="primary">mraZ</name>
    <name evidence="9" type="ORF">GH266_06715</name>
</gene>
<feature type="domain" description="SpoVT-AbrB" evidence="8">
    <location>
        <begin position="7"/>
        <end position="52"/>
    </location>
</feature>
<dbReference type="Pfam" id="PF02381">
    <property type="entry name" value="MraZ"/>
    <property type="match status" value="1"/>
</dbReference>
<evidence type="ECO:0000256" key="7">
    <source>
        <dbReference type="HAMAP-Rule" id="MF_01008"/>
    </source>
</evidence>
<dbReference type="InterPro" id="IPR038619">
    <property type="entry name" value="MraZ_sf"/>
</dbReference>
<dbReference type="RefSeq" id="WP_158193210.1">
    <property type="nucleotide sequence ID" value="NZ_CP046908.1"/>
</dbReference>
<evidence type="ECO:0000313" key="9">
    <source>
        <dbReference type="EMBL" id="QGZ34231.1"/>
    </source>
</evidence>
<dbReference type="PROSITE" id="PS51740">
    <property type="entry name" value="SPOVT_ABRB"/>
    <property type="match status" value="2"/>
</dbReference>
<evidence type="ECO:0000256" key="2">
    <source>
        <dbReference type="ARBA" id="ARBA00022490"/>
    </source>
</evidence>
<evidence type="ECO:0000256" key="3">
    <source>
        <dbReference type="ARBA" id="ARBA00022737"/>
    </source>
</evidence>
<dbReference type="CDD" id="cd16320">
    <property type="entry name" value="MraZ_N"/>
    <property type="match status" value="1"/>
</dbReference>
<dbReference type="InterPro" id="IPR037914">
    <property type="entry name" value="SpoVT-AbrB_sf"/>
</dbReference>
<name>A0A857C5Q7_9HYPH</name>
<keyword evidence="5 7" id="KW-0238">DNA-binding</keyword>
<dbReference type="InterPro" id="IPR003444">
    <property type="entry name" value="MraZ"/>
</dbReference>
<keyword evidence="4 7" id="KW-0805">Transcription regulation</keyword>
<dbReference type="NCBIfam" id="NF001477">
    <property type="entry name" value="PRK00326.2-4"/>
    <property type="match status" value="1"/>
</dbReference>
<evidence type="ECO:0000256" key="6">
    <source>
        <dbReference type="ARBA" id="ARBA00023163"/>
    </source>
</evidence>